<keyword evidence="1" id="KW-1133">Transmembrane helix</keyword>
<organism evidence="2 3">
    <name type="scientific">Colwellia psychrerythraea</name>
    <name type="common">Vibrio psychroerythus</name>
    <dbReference type="NCBI Taxonomy" id="28229"/>
    <lineage>
        <taxon>Bacteria</taxon>
        <taxon>Pseudomonadati</taxon>
        <taxon>Pseudomonadota</taxon>
        <taxon>Gammaproteobacteria</taxon>
        <taxon>Alteromonadales</taxon>
        <taxon>Colwelliaceae</taxon>
        <taxon>Colwellia</taxon>
    </lineage>
</organism>
<dbReference type="Proteomes" id="UP000029868">
    <property type="component" value="Unassembled WGS sequence"/>
</dbReference>
<proteinExistence type="predicted"/>
<protein>
    <submittedName>
        <fullName evidence="2">Uncharacterized protein</fullName>
    </submittedName>
</protein>
<evidence type="ECO:0000256" key="1">
    <source>
        <dbReference type="SAM" id="Phobius"/>
    </source>
</evidence>
<dbReference type="EMBL" id="JQEC01000027">
    <property type="protein sequence ID" value="KGJ93331.1"/>
    <property type="molecule type" value="Genomic_DNA"/>
</dbReference>
<reference evidence="2 3" key="1">
    <citation type="submission" date="2014-08" db="EMBL/GenBank/DDBJ databases">
        <title>Genomic and Phenotypic Diversity of Colwellia psychrerythraea strains from Disparate Marine Basins.</title>
        <authorList>
            <person name="Techtmann S.M."/>
            <person name="Stelling S.C."/>
            <person name="Utturkar S.M."/>
            <person name="Alshibli N."/>
            <person name="Harris A."/>
            <person name="Brown S.D."/>
            <person name="Hazen T.C."/>
        </authorList>
    </citation>
    <scope>NUCLEOTIDE SEQUENCE [LARGE SCALE GENOMIC DNA]</scope>
    <source>
        <strain evidence="2 3">GAB14E</strain>
    </source>
</reference>
<dbReference type="AlphaFoldDB" id="A0A099KS15"/>
<name>A0A099KS15_COLPS</name>
<keyword evidence="1" id="KW-0812">Transmembrane</keyword>
<comment type="caution">
    <text evidence="2">The sequence shown here is derived from an EMBL/GenBank/DDBJ whole genome shotgun (WGS) entry which is preliminary data.</text>
</comment>
<evidence type="ECO:0000313" key="3">
    <source>
        <dbReference type="Proteomes" id="UP000029868"/>
    </source>
</evidence>
<evidence type="ECO:0000313" key="2">
    <source>
        <dbReference type="EMBL" id="KGJ93331.1"/>
    </source>
</evidence>
<feature type="transmembrane region" description="Helical" evidence="1">
    <location>
        <begin position="6"/>
        <end position="25"/>
    </location>
</feature>
<sequence length="30" mass="3243">MNESLIKIVVAAVISALAIVIEILVNYQSQ</sequence>
<keyword evidence="1" id="KW-0472">Membrane</keyword>
<gene>
    <name evidence="2" type="ORF">GAB14E_2655</name>
</gene>
<accession>A0A099KS15</accession>